<dbReference type="GO" id="GO:0008270">
    <property type="term" value="F:zinc ion binding"/>
    <property type="evidence" value="ECO:0007669"/>
    <property type="project" value="InterPro"/>
</dbReference>
<feature type="region of interest" description="Disordered" evidence="7">
    <location>
        <begin position="1"/>
        <end position="90"/>
    </location>
</feature>
<evidence type="ECO:0000256" key="3">
    <source>
        <dbReference type="ARBA" id="ARBA00023015"/>
    </source>
</evidence>
<protein>
    <submittedName>
        <fullName evidence="9">Fungal Zn(2)-Cys(6) binuclear cluster domain-containing protein 16</fullName>
    </submittedName>
</protein>
<keyword evidence="2" id="KW-0862">Zinc</keyword>
<evidence type="ECO:0000256" key="7">
    <source>
        <dbReference type="SAM" id="MobiDB-lite"/>
    </source>
</evidence>
<dbReference type="SUPFAM" id="SSF57701">
    <property type="entry name" value="Zn2/Cys6 DNA-binding domain"/>
    <property type="match status" value="1"/>
</dbReference>
<dbReference type="EMBL" id="PTQR01000075">
    <property type="protein sequence ID" value="TKX21995.1"/>
    <property type="molecule type" value="Genomic_DNA"/>
</dbReference>
<dbReference type="CDD" id="cd00067">
    <property type="entry name" value="GAL4"/>
    <property type="match status" value="1"/>
</dbReference>
<evidence type="ECO:0000256" key="2">
    <source>
        <dbReference type="ARBA" id="ARBA00022833"/>
    </source>
</evidence>
<evidence type="ECO:0000256" key="5">
    <source>
        <dbReference type="ARBA" id="ARBA00023163"/>
    </source>
</evidence>
<dbReference type="Gene3D" id="4.10.240.10">
    <property type="entry name" value="Zn(2)-C6 fungal-type DNA-binding domain"/>
    <property type="match status" value="1"/>
</dbReference>
<feature type="region of interest" description="Disordered" evidence="7">
    <location>
        <begin position="512"/>
        <end position="577"/>
    </location>
</feature>
<feature type="compositionally biased region" description="Low complexity" evidence="7">
    <location>
        <begin position="51"/>
        <end position="76"/>
    </location>
</feature>
<evidence type="ECO:0000313" key="9">
    <source>
        <dbReference type="EMBL" id="TKX21995.1"/>
    </source>
</evidence>
<keyword evidence="1" id="KW-0479">Metal-binding</keyword>
<feature type="compositionally biased region" description="Polar residues" evidence="7">
    <location>
        <begin position="37"/>
        <end position="46"/>
    </location>
</feature>
<evidence type="ECO:0000256" key="1">
    <source>
        <dbReference type="ARBA" id="ARBA00022723"/>
    </source>
</evidence>
<feature type="compositionally biased region" description="Basic and acidic residues" evidence="7">
    <location>
        <begin position="558"/>
        <end position="577"/>
    </location>
</feature>
<accession>A0A4U7AXL6</accession>
<dbReference type="PROSITE" id="PS00463">
    <property type="entry name" value="ZN2_CY6_FUNGAL_1"/>
    <property type="match status" value="1"/>
</dbReference>
<dbReference type="Proteomes" id="UP000308133">
    <property type="component" value="Unassembled WGS sequence"/>
</dbReference>
<gene>
    <name evidence="9" type="ORF">C1H76_5888</name>
</gene>
<keyword evidence="4" id="KW-0238">DNA-binding</keyword>
<feature type="region of interest" description="Disordered" evidence="7">
    <location>
        <begin position="427"/>
        <end position="498"/>
    </location>
</feature>
<evidence type="ECO:0000256" key="6">
    <source>
        <dbReference type="ARBA" id="ARBA00023242"/>
    </source>
</evidence>
<dbReference type="SMART" id="SM00066">
    <property type="entry name" value="GAL4"/>
    <property type="match status" value="1"/>
</dbReference>
<dbReference type="GO" id="GO:0000981">
    <property type="term" value="F:DNA-binding transcription factor activity, RNA polymerase II-specific"/>
    <property type="evidence" value="ECO:0007669"/>
    <property type="project" value="InterPro"/>
</dbReference>
<dbReference type="InterPro" id="IPR001138">
    <property type="entry name" value="Zn2Cys6_DnaBD"/>
</dbReference>
<dbReference type="PANTHER" id="PTHR47659:SF4">
    <property type="entry name" value="ZN(II)2CYS6 TRANSCRIPTION FACTOR (EUROFUNG)"/>
    <property type="match status" value="1"/>
</dbReference>
<evidence type="ECO:0000256" key="4">
    <source>
        <dbReference type="ARBA" id="ARBA00023125"/>
    </source>
</evidence>
<evidence type="ECO:0000313" key="10">
    <source>
        <dbReference type="Proteomes" id="UP000308133"/>
    </source>
</evidence>
<proteinExistence type="predicted"/>
<dbReference type="InterPro" id="IPR036864">
    <property type="entry name" value="Zn2-C6_fun-type_DNA-bd_sf"/>
</dbReference>
<dbReference type="PROSITE" id="PS50048">
    <property type="entry name" value="ZN2_CY6_FUNGAL_2"/>
    <property type="match status" value="1"/>
</dbReference>
<dbReference type="GO" id="GO:0003677">
    <property type="term" value="F:DNA binding"/>
    <property type="evidence" value="ECO:0007669"/>
    <property type="project" value="UniProtKB-KW"/>
</dbReference>
<organism evidence="9 10">
    <name type="scientific">Elsinoe australis</name>
    <dbReference type="NCBI Taxonomy" id="40998"/>
    <lineage>
        <taxon>Eukaryota</taxon>
        <taxon>Fungi</taxon>
        <taxon>Dikarya</taxon>
        <taxon>Ascomycota</taxon>
        <taxon>Pezizomycotina</taxon>
        <taxon>Dothideomycetes</taxon>
        <taxon>Dothideomycetidae</taxon>
        <taxon>Myriangiales</taxon>
        <taxon>Elsinoaceae</taxon>
        <taxon>Elsinoe</taxon>
    </lineage>
</organism>
<feature type="compositionally biased region" description="Polar residues" evidence="7">
    <location>
        <begin position="535"/>
        <end position="557"/>
    </location>
</feature>
<dbReference type="AlphaFoldDB" id="A0A4U7AXL6"/>
<sequence>MSKSHQWPPHFPEATAEAQKSGSVAGDQGHSKPEGDTQGSATTFAQPSPPIHAITHTTTPTSNLESQLSHLSSPSLQADESTSVGRPGRRPKATALTACNNCKRAHLGCDVGRPCSRCILSGKQDTCADVPQKKRGRPRLRGESSAGSRGSKDETVLQVTAGAEEGSSRHDLPESQASASGHRRADSMRSLMSTESSVASASLISPISSRDQTDPFARMLGLGPSRNTGPIVPTAWLDFDLNILKTDDHFSRIFSNWQLLGRRLPDIAVPSTPDLFHNLRTKLRDERESKDPAYLPPIAVPGEDPLGPMDNVNVAEATHGFDALHYQLSYTFASGMTQTLATKFNLARTSRYFIIMSLPPLTPDFFAVVVGQASRAQEASVPPVTNAHAPFQIMTMFSDSRVADALSPGTSSPSDSSIDDLNAETQARKTGAGQASTALVEQTQPQQNQSAPLLQTPQHPHLRRQQSAKTEPPTAEEQRLQDAVSAGPSSASTPYSTSELGIARTISNESAIFSDDETCTPRSRPTIENILNKEPASSSPDWRPQSSGSSRKASQQGRPRESDKKRRMDIGSLLHDR</sequence>
<dbReference type="InterPro" id="IPR050335">
    <property type="entry name" value="ERT1_acuK_gluconeogen_tf"/>
</dbReference>
<name>A0A4U7AXL6_9PEZI</name>
<dbReference type="Pfam" id="PF00172">
    <property type="entry name" value="Zn_clus"/>
    <property type="match status" value="1"/>
</dbReference>
<feature type="compositionally biased region" description="Polar residues" evidence="7">
    <location>
        <begin position="487"/>
        <end position="498"/>
    </location>
</feature>
<reference evidence="9 10" key="1">
    <citation type="submission" date="2018-02" db="EMBL/GenBank/DDBJ databases">
        <title>Draft genome sequences of Elsinoe sp., causing black scab on jojoba.</title>
        <authorList>
            <person name="Stodart B."/>
            <person name="Jeffress S."/>
            <person name="Ash G."/>
            <person name="Arun Chinnappa K."/>
        </authorList>
    </citation>
    <scope>NUCLEOTIDE SEQUENCE [LARGE SCALE GENOMIC DNA]</scope>
    <source>
        <strain evidence="9 10">Hillstone_2</strain>
    </source>
</reference>
<comment type="caution">
    <text evidence="9">The sequence shown here is derived from an EMBL/GenBank/DDBJ whole genome shotgun (WGS) entry which is preliminary data.</text>
</comment>
<evidence type="ECO:0000259" key="8">
    <source>
        <dbReference type="PROSITE" id="PS50048"/>
    </source>
</evidence>
<keyword evidence="3" id="KW-0805">Transcription regulation</keyword>
<feature type="domain" description="Zn(2)-C6 fungal-type" evidence="8">
    <location>
        <begin position="98"/>
        <end position="127"/>
    </location>
</feature>
<feature type="compositionally biased region" description="Polar residues" evidence="7">
    <location>
        <begin position="433"/>
        <end position="458"/>
    </location>
</feature>
<keyword evidence="5" id="KW-0804">Transcription</keyword>
<feature type="region of interest" description="Disordered" evidence="7">
    <location>
        <begin position="126"/>
        <end position="192"/>
    </location>
</feature>
<dbReference type="PANTHER" id="PTHR47659">
    <property type="entry name" value="ZN(II)2CYS6 TRANSCRIPTION FACTOR (EUROFUNG)-RELATED"/>
    <property type="match status" value="1"/>
</dbReference>
<keyword evidence="6" id="KW-0539">Nucleus</keyword>